<dbReference type="STRING" id="1121267.CCUN_1113"/>
<dbReference type="RefSeq" id="WP_027305636.1">
    <property type="nucleotide sequence ID" value="NZ_CP020867.1"/>
</dbReference>
<dbReference type="Gene3D" id="3.30.110.40">
    <property type="entry name" value="TusA-like domain"/>
    <property type="match status" value="1"/>
</dbReference>
<protein>
    <submittedName>
        <fullName evidence="2">Selenium metabolism protein</fullName>
    </submittedName>
</protein>
<gene>
    <name evidence="2" type="primary">yedF</name>
    <name evidence="2" type="ORF">CCUN_1113</name>
</gene>
<reference evidence="2 3" key="1">
    <citation type="submission" date="2017-04" db="EMBL/GenBank/DDBJ databases">
        <title>Complete genome sequence of the Campylobacter cuniculorum type strain LMG24588.</title>
        <authorList>
            <person name="Miller W.G."/>
            <person name="Yee E."/>
            <person name="Revez J."/>
            <person name="Bono J.L."/>
            <person name="Rossi M."/>
        </authorList>
    </citation>
    <scope>NUCLEOTIDE SEQUENCE [LARGE SCALE GENOMIC DNA]</scope>
    <source>
        <strain evidence="2 3">LMG 24588</strain>
    </source>
</reference>
<dbReference type="InterPro" id="IPR036868">
    <property type="entry name" value="TusA-like_sf"/>
</dbReference>
<dbReference type="Proteomes" id="UP000192902">
    <property type="component" value="Chromosome"/>
</dbReference>
<dbReference type="OrthoDB" id="9801500at2"/>
<name>A0A1W6BXG3_9BACT</name>
<feature type="domain" description="UPF0033" evidence="1">
    <location>
        <begin position="2"/>
        <end position="60"/>
    </location>
</feature>
<proteinExistence type="predicted"/>
<evidence type="ECO:0000313" key="2">
    <source>
        <dbReference type="EMBL" id="ARJ56710.1"/>
    </source>
</evidence>
<dbReference type="Pfam" id="PF01206">
    <property type="entry name" value="TusA"/>
    <property type="match status" value="1"/>
</dbReference>
<dbReference type="InterPro" id="IPR001455">
    <property type="entry name" value="TusA-like"/>
</dbReference>
<dbReference type="KEGG" id="ccun:CCUN_1113"/>
<evidence type="ECO:0000259" key="1">
    <source>
        <dbReference type="Pfam" id="PF01206"/>
    </source>
</evidence>
<dbReference type="SUPFAM" id="SSF64307">
    <property type="entry name" value="SirA-like"/>
    <property type="match status" value="1"/>
</dbReference>
<evidence type="ECO:0000313" key="3">
    <source>
        <dbReference type="Proteomes" id="UP000192902"/>
    </source>
</evidence>
<organism evidence="2 3">
    <name type="scientific">Campylobacter cuniculorum DSM 23162 = LMG 24588</name>
    <dbReference type="NCBI Taxonomy" id="1121267"/>
    <lineage>
        <taxon>Bacteria</taxon>
        <taxon>Pseudomonadati</taxon>
        <taxon>Campylobacterota</taxon>
        <taxon>Epsilonproteobacteria</taxon>
        <taxon>Campylobacterales</taxon>
        <taxon>Campylobacteraceae</taxon>
        <taxon>Campylobacter</taxon>
    </lineage>
</organism>
<sequence>MKIDVRGLSCPQPAIELNNALSSQPESLEVVCDTSTPLDNLLRMAKKNNYELASKEEQGLERILHFTKH</sequence>
<dbReference type="AlphaFoldDB" id="A0A1W6BXG3"/>
<accession>A0A1W6BXG3</accession>
<dbReference type="EMBL" id="CP020867">
    <property type="protein sequence ID" value="ARJ56710.1"/>
    <property type="molecule type" value="Genomic_DNA"/>
</dbReference>